<keyword evidence="2" id="KW-1185">Reference proteome</keyword>
<dbReference type="EnsemblPlants" id="AVESA.00010b.r2.7DG1388000.1">
    <property type="protein sequence ID" value="AVESA.00010b.r2.7DG1388000.1.CDS.1"/>
    <property type="gene ID" value="AVESA.00010b.r2.7DG1388000"/>
</dbReference>
<protein>
    <submittedName>
        <fullName evidence="1">Uncharacterized protein</fullName>
    </submittedName>
</protein>
<organism evidence="1 2">
    <name type="scientific">Avena sativa</name>
    <name type="common">Oat</name>
    <dbReference type="NCBI Taxonomy" id="4498"/>
    <lineage>
        <taxon>Eukaryota</taxon>
        <taxon>Viridiplantae</taxon>
        <taxon>Streptophyta</taxon>
        <taxon>Embryophyta</taxon>
        <taxon>Tracheophyta</taxon>
        <taxon>Spermatophyta</taxon>
        <taxon>Magnoliopsida</taxon>
        <taxon>Liliopsida</taxon>
        <taxon>Poales</taxon>
        <taxon>Poaceae</taxon>
        <taxon>BOP clade</taxon>
        <taxon>Pooideae</taxon>
        <taxon>Poodae</taxon>
        <taxon>Poeae</taxon>
        <taxon>Poeae Chloroplast Group 1 (Aveneae type)</taxon>
        <taxon>Aveninae</taxon>
        <taxon>Avena</taxon>
    </lineage>
</organism>
<proteinExistence type="predicted"/>
<reference evidence="1" key="1">
    <citation type="submission" date="2021-05" db="EMBL/GenBank/DDBJ databases">
        <authorList>
            <person name="Scholz U."/>
            <person name="Mascher M."/>
            <person name="Fiebig A."/>
        </authorList>
    </citation>
    <scope>NUCLEOTIDE SEQUENCE [LARGE SCALE GENOMIC DNA]</scope>
</reference>
<evidence type="ECO:0000313" key="1">
    <source>
        <dbReference type="EnsemblPlants" id="AVESA.00010b.r2.7DG1388000.1.CDS.1"/>
    </source>
</evidence>
<sequence>MLNYLRIGRKSTDENISYSMCNNRLCLLTLESVILCAACCAPHRFSYYEDMNRHDICTAACCAILPAVAMRLDMYGVLAPRGMRKLIALHTLGVVNIAHGEVIQDIQELTRLCKLAVTGISRRNSRDFCLAINSLNHLESLSIRSEGEPGLWQCLDGMSSPESPLNLQSLKLYGNLVKLPQWMQGLQNLVKLNLRSTRLSEHDDSMEVLGKMPNLSILRLLEKSFQGEELRFKTGDFRSLTVLVFGNFGDIKCVKFEQGSMPILEQLQVKNEWRASKSGCPDGRVTFLGLDFLPSIKEAWFNVTISLDFSPWDEQFKDITDEVFLRASNFEEHFRAQLAANPKNPVLKVGEPKNQD</sequence>
<name>A0ACD6ALL7_AVESA</name>
<accession>A0ACD6ALL7</accession>
<evidence type="ECO:0000313" key="2">
    <source>
        <dbReference type="Proteomes" id="UP001732700"/>
    </source>
</evidence>
<dbReference type="Proteomes" id="UP001732700">
    <property type="component" value="Chromosome 7D"/>
</dbReference>
<reference evidence="1" key="2">
    <citation type="submission" date="2025-09" db="UniProtKB">
        <authorList>
            <consortium name="EnsemblPlants"/>
        </authorList>
    </citation>
    <scope>IDENTIFICATION</scope>
</reference>